<comment type="caution">
    <text evidence="1">The sequence shown here is derived from an EMBL/GenBank/DDBJ whole genome shotgun (WGS) entry which is preliminary data.</text>
</comment>
<dbReference type="HOGENOM" id="CLU_3242258_0_0_1"/>
<evidence type="ECO:0000313" key="2">
    <source>
        <dbReference type="Proteomes" id="UP000005446"/>
    </source>
</evidence>
<sequence>MEDPCELVFENLFRGTRYRLNPKFGLGPEPSFDCTKEDDLNGQ</sequence>
<gene>
    <name evidence="1" type="ORF">M7I_5476</name>
</gene>
<protein>
    <submittedName>
        <fullName evidence="1">Uncharacterized protein</fullName>
    </submittedName>
</protein>
<proteinExistence type="predicted"/>
<name>H0ES03_GLAL7</name>
<evidence type="ECO:0000313" key="1">
    <source>
        <dbReference type="EMBL" id="EHK98727.1"/>
    </source>
</evidence>
<dbReference type="EMBL" id="AGUE01000138">
    <property type="protein sequence ID" value="EHK98727.1"/>
    <property type="molecule type" value="Genomic_DNA"/>
</dbReference>
<dbReference type="AlphaFoldDB" id="H0ES03"/>
<reference evidence="1 2" key="1">
    <citation type="journal article" date="2012" name="Eukaryot. Cell">
        <title>Genome sequence of the fungus Glarea lozoyensis: the first genome sequence of a species from the Helotiaceae family.</title>
        <authorList>
            <person name="Youssar L."/>
            <person name="Gruening B.A."/>
            <person name="Erxleben A."/>
            <person name="Guenther S."/>
            <person name="Huettel W."/>
        </authorList>
    </citation>
    <scope>NUCLEOTIDE SEQUENCE [LARGE SCALE GENOMIC DNA]</scope>
    <source>
        <strain evidence="2">ATCC 74030 / MF5533</strain>
    </source>
</reference>
<accession>H0ES03</accession>
<dbReference type="InParanoid" id="H0ES03"/>
<organism evidence="1 2">
    <name type="scientific">Glarea lozoyensis (strain ATCC 74030 / MF5533)</name>
    <dbReference type="NCBI Taxonomy" id="1104152"/>
    <lineage>
        <taxon>Eukaryota</taxon>
        <taxon>Fungi</taxon>
        <taxon>Dikarya</taxon>
        <taxon>Ascomycota</taxon>
        <taxon>Pezizomycotina</taxon>
        <taxon>Leotiomycetes</taxon>
        <taxon>Helotiales</taxon>
        <taxon>Helotiaceae</taxon>
        <taxon>Glarea</taxon>
    </lineage>
</organism>
<dbReference type="Proteomes" id="UP000005446">
    <property type="component" value="Unassembled WGS sequence"/>
</dbReference>
<keyword evidence="2" id="KW-1185">Reference proteome</keyword>